<name>A0AAU9V5L9_EUPED</name>
<evidence type="ECO:0000313" key="3">
    <source>
        <dbReference type="Proteomes" id="UP001153954"/>
    </source>
</evidence>
<feature type="region of interest" description="Disordered" evidence="1">
    <location>
        <begin position="1"/>
        <end position="94"/>
    </location>
</feature>
<proteinExistence type="predicted"/>
<feature type="compositionally biased region" description="Polar residues" evidence="1">
    <location>
        <begin position="57"/>
        <end position="73"/>
    </location>
</feature>
<comment type="caution">
    <text evidence="2">The sequence shown here is derived from an EMBL/GenBank/DDBJ whole genome shotgun (WGS) entry which is preliminary data.</text>
</comment>
<organism evidence="2 3">
    <name type="scientific">Euphydryas editha</name>
    <name type="common">Edith's checkerspot</name>
    <dbReference type="NCBI Taxonomy" id="104508"/>
    <lineage>
        <taxon>Eukaryota</taxon>
        <taxon>Metazoa</taxon>
        <taxon>Ecdysozoa</taxon>
        <taxon>Arthropoda</taxon>
        <taxon>Hexapoda</taxon>
        <taxon>Insecta</taxon>
        <taxon>Pterygota</taxon>
        <taxon>Neoptera</taxon>
        <taxon>Endopterygota</taxon>
        <taxon>Lepidoptera</taxon>
        <taxon>Glossata</taxon>
        <taxon>Ditrysia</taxon>
        <taxon>Papilionoidea</taxon>
        <taxon>Nymphalidae</taxon>
        <taxon>Nymphalinae</taxon>
        <taxon>Euphydryas</taxon>
    </lineage>
</organism>
<keyword evidence="3" id="KW-1185">Reference proteome</keyword>
<evidence type="ECO:0000256" key="1">
    <source>
        <dbReference type="SAM" id="MobiDB-lite"/>
    </source>
</evidence>
<feature type="compositionally biased region" description="Low complexity" evidence="1">
    <location>
        <begin position="74"/>
        <end position="84"/>
    </location>
</feature>
<protein>
    <submittedName>
        <fullName evidence="2">Uncharacterized protein</fullName>
    </submittedName>
</protein>
<accession>A0AAU9V5L9</accession>
<dbReference type="Proteomes" id="UP001153954">
    <property type="component" value="Unassembled WGS sequence"/>
</dbReference>
<dbReference type="AlphaFoldDB" id="A0AAU9V5L9"/>
<gene>
    <name evidence="2" type="ORF">EEDITHA_LOCUS19767</name>
</gene>
<reference evidence="2" key="1">
    <citation type="submission" date="2022-03" db="EMBL/GenBank/DDBJ databases">
        <authorList>
            <person name="Tunstrom K."/>
        </authorList>
    </citation>
    <scope>NUCLEOTIDE SEQUENCE</scope>
</reference>
<sequence length="154" mass="17323">MMPAIRTPPKQQGVIDQPPSPSNQAKQQEVTDPPSTPPKQVKTLTRRSLEKWEGAATESTTTKVQNAPTTSKPKGSMSSKSIDSSKGKGRKRRFKVLGFLNDRFTPRKGLKAGDANKQVQYVGHNIISKLLVLNRLLRDCETERESNDINYRYW</sequence>
<dbReference type="EMBL" id="CAKOGL010000028">
    <property type="protein sequence ID" value="CAH2105517.1"/>
    <property type="molecule type" value="Genomic_DNA"/>
</dbReference>
<evidence type="ECO:0000313" key="2">
    <source>
        <dbReference type="EMBL" id="CAH2105517.1"/>
    </source>
</evidence>